<name>F4JIB4_ARATH</name>
<dbReference type="GeneID" id="826421"/>
<evidence type="ECO:0000313" key="2">
    <source>
        <dbReference type="EMBL" id="AEE82663.1"/>
    </source>
</evidence>
<evidence type="ECO:0000313" key="1">
    <source>
        <dbReference type="Araport" id="AT4G08593"/>
    </source>
</evidence>
<sequence length="270" mass="30643">MSQSRDIGELLFVWEQWLDGEGDGERQNPNLEVGCGLQSCKVATPSVWPISYHEGSALRISLTTGLYLGPLLASYSESLSRTHDIASFWIIRTPIKQPQVRLVQSLTWPPTVSQPIECVWQVLDPCIKALQRILLVLEAILLYGEKKLFSFMERTIPSCLFFLTILLTCVEDVMRLDPARPTVMESFLTSRCRMTVTTHQPPELFVEVLATNHDVACGKMLFSSCLQLFVDLQSFYPNYLYVASTCALSLSFKALMFWELFSIFVIFCFG</sequence>
<dbReference type="PaxDb" id="3702-AT4G08593.1"/>
<dbReference type="InParanoid" id="F4JIB4"/>
<reference evidence="3" key="2">
    <citation type="journal article" date="2017" name="Plant J.">
        <title>Araport11: a complete reannotation of the Arabidopsis thaliana reference genome.</title>
        <authorList>
            <person name="Cheng C.Y."/>
            <person name="Krishnakumar V."/>
            <person name="Chan A.P."/>
            <person name="Thibaud-Nissen F."/>
            <person name="Schobel S."/>
            <person name="Town C.D."/>
        </authorList>
    </citation>
    <scope>GENOME REANNOTATION</scope>
    <source>
        <strain evidence="3">cv. Columbia</strain>
    </source>
</reference>
<dbReference type="AlphaFoldDB" id="F4JIB4"/>
<dbReference type="Araport" id="AT4G08593"/>
<dbReference type="RefSeq" id="NP_680661.1">
    <property type="nucleotide sequence ID" value="NM_148295.1"/>
</dbReference>
<gene>
    <name evidence="1 2" type="ordered locus">At4g08593</name>
</gene>
<evidence type="ECO:0000313" key="3">
    <source>
        <dbReference type="Proteomes" id="UP000006548"/>
    </source>
</evidence>
<dbReference type="HOGENOM" id="CLU_1031869_0_0_1"/>
<protein>
    <submittedName>
        <fullName evidence="2">Uncharacterized protein</fullName>
    </submittedName>
</protein>
<dbReference type="TAIR" id="AT4G08593"/>
<accession>F4JIB4</accession>
<dbReference type="EMBL" id="CP002687">
    <property type="protein sequence ID" value="AEE82663.1"/>
    <property type="molecule type" value="Genomic_DNA"/>
</dbReference>
<dbReference type="Proteomes" id="UP000006548">
    <property type="component" value="Chromosome 4"/>
</dbReference>
<organism evidence="2 3">
    <name type="scientific">Arabidopsis thaliana</name>
    <name type="common">Mouse-ear cress</name>
    <dbReference type="NCBI Taxonomy" id="3702"/>
    <lineage>
        <taxon>Eukaryota</taxon>
        <taxon>Viridiplantae</taxon>
        <taxon>Streptophyta</taxon>
        <taxon>Embryophyta</taxon>
        <taxon>Tracheophyta</taxon>
        <taxon>Spermatophyta</taxon>
        <taxon>Magnoliopsida</taxon>
        <taxon>eudicotyledons</taxon>
        <taxon>Gunneridae</taxon>
        <taxon>Pentapetalae</taxon>
        <taxon>rosids</taxon>
        <taxon>malvids</taxon>
        <taxon>Brassicales</taxon>
        <taxon>Brassicaceae</taxon>
        <taxon>Camelineae</taxon>
        <taxon>Arabidopsis</taxon>
    </lineage>
</organism>
<keyword evidence="3" id="KW-1185">Reference proteome</keyword>
<dbReference type="KEGG" id="ath:AT4G08593"/>
<reference evidence="2 3" key="1">
    <citation type="journal article" date="1999" name="Nature">
        <title>Sequence and analysis of chromosome 4 of the plant Arabidopsis thaliana.</title>
        <authorList>
            <consortium name="EU"/>
            <consortium name="CSHL and WU Arabidopsis Sequencing Project"/>
            <person name="Mayer K."/>
            <person name="Schuller C."/>
            <person name="Wambutt R."/>
            <person name="Murphy G."/>
            <person name="Volckaert G."/>
            <person name="Pohl T."/>
            <person name="Dusterhoft A."/>
            <person name="Stiekema W."/>
            <person name="Entian K.D."/>
            <person name="Terryn N."/>
            <person name="Harris B."/>
            <person name="Ansorge W."/>
            <person name="Brandt P."/>
            <person name="Grivell L."/>
            <person name="Rieger M."/>
            <person name="Weichselgartner M."/>
            <person name="de Simone V."/>
            <person name="Obermaier B."/>
            <person name="Mache R."/>
            <person name="Muller M."/>
            <person name="Kreis M."/>
            <person name="Delseny M."/>
            <person name="Puigdomenech P."/>
            <person name="Watson M."/>
            <person name="Schmidtheini T."/>
            <person name="Reichert B."/>
            <person name="Portatelle D."/>
            <person name="Perez-Alonso M."/>
            <person name="Boutry M."/>
            <person name="Bancroft I."/>
            <person name="Vos P."/>
            <person name="Hoheisel J."/>
            <person name="Zimmermann W."/>
            <person name="Wedler H."/>
            <person name="Ridley P."/>
            <person name="Langham S.A."/>
            <person name="McCullagh B."/>
            <person name="Bilham L."/>
            <person name="Robben J."/>
            <person name="Van der Schueren J."/>
            <person name="Grymonprez B."/>
            <person name="Chuang Y.J."/>
            <person name="Vandenbussche F."/>
            <person name="Braeken M."/>
            <person name="Weltjens I."/>
            <person name="Voet M."/>
            <person name="Bastiaens I."/>
            <person name="Aert R."/>
            <person name="Defoor E."/>
            <person name="Weitzenegger T."/>
            <person name="Bothe G."/>
            <person name="Ramsperger U."/>
            <person name="Hilbert H."/>
            <person name="Braun M."/>
            <person name="Holzer E."/>
            <person name="Brandt A."/>
            <person name="Peters S."/>
            <person name="van Staveren M."/>
            <person name="Dirske W."/>
            <person name="Mooijman P."/>
            <person name="Klein Lankhorst R."/>
            <person name="Rose M."/>
            <person name="Hauf J."/>
            <person name="Kotter P."/>
            <person name="Berneiser S."/>
            <person name="Hempel S."/>
            <person name="Feldpausch M."/>
            <person name="Lamberth S."/>
            <person name="Van den Daele H."/>
            <person name="De Keyser A."/>
            <person name="Buysshaert C."/>
            <person name="Gielen J."/>
            <person name="Villarroel R."/>
            <person name="De Clercq R."/>
            <person name="Van Montagu M."/>
            <person name="Rogers J."/>
            <person name="Cronin A."/>
            <person name="Quail M."/>
            <person name="Bray-Allen S."/>
            <person name="Clark L."/>
            <person name="Doggett J."/>
            <person name="Hall S."/>
            <person name="Kay M."/>
            <person name="Lennard N."/>
            <person name="McLay K."/>
            <person name="Mayes R."/>
            <person name="Pettett A."/>
            <person name="Rajandream M.A."/>
            <person name="Lyne M."/>
            <person name="Benes V."/>
            <person name="Rechmann S."/>
            <person name="Borkova D."/>
            <person name="Blocker H."/>
            <person name="Scharfe M."/>
            <person name="Grimm M."/>
            <person name="Lohnert T.H."/>
            <person name="Dose S."/>
            <person name="de Haan M."/>
            <person name="Maarse A."/>
            <person name="Schafer M."/>
            <person name="Muller-Auer S."/>
            <person name="Gabel C."/>
            <person name="Fuchs M."/>
            <person name="Fartmann B."/>
            <person name="Granderath K."/>
            <person name="Dauner D."/>
            <person name="Herzl A."/>
            <person name="Neumann S."/>
            <person name="Argiriou A."/>
            <person name="Vitale D."/>
            <person name="Liguori R."/>
            <person name="Piravandi E."/>
            <person name="Massenet O."/>
            <person name="Quigley F."/>
            <person name="Clabauld G."/>
            <person name="Mundlein A."/>
            <person name="Felber R."/>
            <person name="Schnabl S."/>
            <person name="Hiller R."/>
            <person name="Schmidt W."/>
            <person name="Lecharny A."/>
            <person name="Aubourg S."/>
            <person name="Chefdor F."/>
            <person name="Cooke R."/>
            <person name="Berger C."/>
            <person name="Montfort A."/>
            <person name="Casacuberta E."/>
            <person name="Gibbons T."/>
            <person name="Weber N."/>
            <person name="Vandenbol M."/>
            <person name="Bargues M."/>
            <person name="Terol J."/>
            <person name="Torres A."/>
            <person name="Perez-Perez A."/>
            <person name="Purnelle B."/>
            <person name="Bent E."/>
            <person name="Johnson S."/>
            <person name="Tacon D."/>
            <person name="Jesse T."/>
            <person name="Heijnen L."/>
            <person name="Schwarz S."/>
            <person name="Scholler P."/>
            <person name="Heber S."/>
            <person name="Francs P."/>
            <person name="Bielke C."/>
            <person name="Frishman D."/>
            <person name="Haase D."/>
            <person name="Lemcke K."/>
            <person name="Mewes H.W."/>
            <person name="Stocker S."/>
            <person name="Zaccaria P."/>
            <person name="Bevan M."/>
            <person name="Wilson R.K."/>
            <person name="de la Bastide M."/>
            <person name="Habermann K."/>
            <person name="Parnell L."/>
            <person name="Dedhia N."/>
            <person name="Gnoj L."/>
            <person name="Schutz K."/>
            <person name="Huang E."/>
            <person name="Spiegel L."/>
            <person name="Sehkon M."/>
            <person name="Murray J."/>
            <person name="Sheet P."/>
            <person name="Cordes M."/>
            <person name="Abu-Threideh J."/>
            <person name="Stoneking T."/>
            <person name="Kalicki J."/>
            <person name="Graves T."/>
            <person name="Harmon G."/>
            <person name="Edwards J."/>
            <person name="Latreille P."/>
            <person name="Courtney L."/>
            <person name="Cloud J."/>
            <person name="Abbott A."/>
            <person name="Scott K."/>
            <person name="Johnson D."/>
            <person name="Minx P."/>
            <person name="Bentley D."/>
            <person name="Fulton B."/>
            <person name="Miller N."/>
            <person name="Greco T."/>
            <person name="Kemp K."/>
            <person name="Kramer J."/>
            <person name="Fulton L."/>
            <person name="Mardis E."/>
            <person name="Dante M."/>
            <person name="Pepin K."/>
            <person name="Hillier L."/>
            <person name="Nelson J."/>
            <person name="Spieth J."/>
            <person name="Ryan E."/>
            <person name="Andrews S."/>
            <person name="Geisel C."/>
            <person name="Layman D."/>
            <person name="Du H."/>
            <person name="Ali J."/>
            <person name="Berghoff A."/>
            <person name="Jones K."/>
            <person name="Drone K."/>
            <person name="Cotton M."/>
            <person name="Joshu C."/>
            <person name="Antonoiu B."/>
            <person name="Zidanic M."/>
            <person name="Strong C."/>
            <person name="Sun H."/>
            <person name="Lamar B."/>
            <person name="Yordan C."/>
            <person name="Ma P."/>
            <person name="Zhong J."/>
            <person name="Preston R."/>
            <person name="Vil D."/>
            <person name="Shekher M."/>
            <person name="Matero A."/>
            <person name="Shah R."/>
            <person name="Swaby I.K."/>
            <person name="O'Shaughnessy A."/>
            <person name="Rodriguez M."/>
            <person name="Hoffmann J."/>
            <person name="Till S."/>
            <person name="Granat S."/>
            <person name="Shohdy N."/>
            <person name="Hasegawa A."/>
            <person name="Hameed A."/>
            <person name="Lodhi M."/>
            <person name="Johnson A."/>
            <person name="Chen E."/>
            <person name="Marra M."/>
            <person name="Martienssen R."/>
            <person name="McCombie W.R."/>
        </authorList>
    </citation>
    <scope>NUCLEOTIDE SEQUENCE [LARGE SCALE GENOMIC DNA]</scope>
    <source>
        <strain evidence="3">cv. Columbia</strain>
    </source>
</reference>
<proteinExistence type="predicted"/>
<dbReference type="SMR" id="F4JIB4"/>